<feature type="binding site" evidence="15">
    <location>
        <position position="303"/>
    </location>
    <ligand>
        <name>Mg(2+)</name>
        <dbReference type="ChEBI" id="CHEBI:18420"/>
        <label>1</label>
    </ligand>
</feature>
<evidence type="ECO:0000256" key="7">
    <source>
        <dbReference type="ARBA" id="ARBA00022842"/>
    </source>
</evidence>
<dbReference type="InterPro" id="IPR011761">
    <property type="entry name" value="ATP-grasp"/>
</dbReference>
<evidence type="ECO:0000256" key="12">
    <source>
        <dbReference type="HAMAP-Rule" id="MF_00047"/>
    </source>
</evidence>
<dbReference type="Gene3D" id="3.30.1490.20">
    <property type="entry name" value="ATP-grasp fold, A domain"/>
    <property type="match status" value="1"/>
</dbReference>
<evidence type="ECO:0000256" key="10">
    <source>
        <dbReference type="ARBA" id="ARBA00023211"/>
    </source>
</evidence>
<feature type="binding site" evidence="14">
    <location>
        <begin position="320"/>
        <end position="321"/>
    </location>
    <ligand>
        <name>ATP</name>
        <dbReference type="ChEBI" id="CHEBI:30616"/>
    </ligand>
</feature>
<evidence type="ECO:0000256" key="15">
    <source>
        <dbReference type="PIRSR" id="PIRSR039102-3"/>
    </source>
</evidence>
<reference evidence="18 19" key="1">
    <citation type="submission" date="2020-03" db="EMBL/GenBank/DDBJ databases">
        <title>Whole genome shotgun sequence of Phytohabitans rumicis NBRC 108638.</title>
        <authorList>
            <person name="Komaki H."/>
            <person name="Tamura T."/>
        </authorList>
    </citation>
    <scope>NUCLEOTIDE SEQUENCE [LARGE SCALE GENOMIC DNA]</scope>
    <source>
        <strain evidence="18 19">NBRC 108638</strain>
    </source>
</reference>
<dbReference type="GO" id="GO:0008360">
    <property type="term" value="P:regulation of cell shape"/>
    <property type="evidence" value="ECO:0007669"/>
    <property type="project" value="UniProtKB-KW"/>
</dbReference>
<feature type="binding site" evidence="14">
    <location>
        <position position="140"/>
    </location>
    <ligand>
        <name>ATP</name>
        <dbReference type="ChEBI" id="CHEBI:30616"/>
    </ligand>
</feature>
<dbReference type="InterPro" id="IPR013815">
    <property type="entry name" value="ATP_grasp_subdomain_1"/>
</dbReference>
<keyword evidence="7 15" id="KW-0460">Magnesium</keyword>
<dbReference type="InterPro" id="IPR016185">
    <property type="entry name" value="PreATP-grasp_dom_sf"/>
</dbReference>
<evidence type="ECO:0000256" key="8">
    <source>
        <dbReference type="ARBA" id="ARBA00022960"/>
    </source>
</evidence>
<dbReference type="Gene3D" id="3.40.50.20">
    <property type="match status" value="1"/>
</dbReference>
<dbReference type="GO" id="GO:0005524">
    <property type="term" value="F:ATP binding"/>
    <property type="evidence" value="ECO:0007669"/>
    <property type="project" value="UniProtKB-UniRule"/>
</dbReference>
<reference evidence="18 19" key="2">
    <citation type="submission" date="2020-03" db="EMBL/GenBank/DDBJ databases">
        <authorList>
            <person name="Ichikawa N."/>
            <person name="Kimura A."/>
            <person name="Kitahashi Y."/>
            <person name="Uohara A."/>
        </authorList>
    </citation>
    <scope>NUCLEOTIDE SEQUENCE [LARGE SCALE GENOMIC DNA]</scope>
    <source>
        <strain evidence="18 19">NBRC 108638</strain>
    </source>
</reference>
<comment type="cofactor">
    <cofactor evidence="15">
        <name>Mg(2+)</name>
        <dbReference type="ChEBI" id="CHEBI:18420"/>
    </cofactor>
    <cofactor evidence="15">
        <name>Mn(2+)</name>
        <dbReference type="ChEBI" id="CHEBI:29035"/>
    </cofactor>
    <text evidence="15">Binds 2 magnesium or manganese ions per subunit.</text>
</comment>
<dbReference type="EMBL" id="BLPG01000002">
    <property type="protein sequence ID" value="GFJ95817.1"/>
    <property type="molecule type" value="Genomic_DNA"/>
</dbReference>
<organism evidence="18 19">
    <name type="scientific">Phytohabitans rumicis</name>
    <dbReference type="NCBI Taxonomy" id="1076125"/>
    <lineage>
        <taxon>Bacteria</taxon>
        <taxon>Bacillati</taxon>
        <taxon>Actinomycetota</taxon>
        <taxon>Actinomycetes</taxon>
        <taxon>Micromonosporales</taxon>
        <taxon>Micromonosporaceae</taxon>
    </lineage>
</organism>
<dbReference type="Pfam" id="PF07478">
    <property type="entry name" value="Dala_Dala_lig_C"/>
    <property type="match status" value="1"/>
</dbReference>
<evidence type="ECO:0000259" key="17">
    <source>
        <dbReference type="PROSITE" id="PS50975"/>
    </source>
</evidence>
<feature type="binding site" evidence="14">
    <location>
        <begin position="189"/>
        <end position="190"/>
    </location>
    <ligand>
        <name>ATP</name>
        <dbReference type="ChEBI" id="CHEBI:30616"/>
    </ligand>
</feature>
<evidence type="ECO:0000256" key="13">
    <source>
        <dbReference type="PIRSR" id="PIRSR039102-1"/>
    </source>
</evidence>
<dbReference type="InterPro" id="IPR011127">
    <property type="entry name" value="Dala_Dala_lig_N"/>
</dbReference>
<comment type="subcellular location">
    <subcellularLocation>
        <location evidence="12">Cytoplasm</location>
    </subcellularLocation>
</comment>
<keyword evidence="19" id="KW-1185">Reference proteome</keyword>
<dbReference type="InterPro" id="IPR000291">
    <property type="entry name" value="D-Ala_lig_Van_CS"/>
</dbReference>
<keyword evidence="9 12" id="KW-0573">Peptidoglycan synthesis</keyword>
<evidence type="ECO:0000256" key="16">
    <source>
        <dbReference type="PROSITE-ProRule" id="PRU00409"/>
    </source>
</evidence>
<proteinExistence type="inferred from homology"/>
<evidence type="ECO:0000256" key="4">
    <source>
        <dbReference type="ARBA" id="ARBA00022723"/>
    </source>
</evidence>
<dbReference type="PROSITE" id="PS00843">
    <property type="entry name" value="DALA_DALA_LIGASE_1"/>
    <property type="match status" value="1"/>
</dbReference>
<dbReference type="InterPro" id="IPR005905">
    <property type="entry name" value="D_ala_D_ala"/>
</dbReference>
<comment type="similarity">
    <text evidence="2 12">Belongs to the D-alanine--D-alanine ligase family.</text>
</comment>
<dbReference type="GO" id="GO:0005829">
    <property type="term" value="C:cytosol"/>
    <property type="evidence" value="ECO:0007669"/>
    <property type="project" value="TreeGrafter"/>
</dbReference>
<dbReference type="Pfam" id="PF01820">
    <property type="entry name" value="Dala_Dala_lig_N"/>
    <property type="match status" value="1"/>
</dbReference>
<dbReference type="PANTHER" id="PTHR23132">
    <property type="entry name" value="D-ALANINE--D-ALANINE LIGASE"/>
    <property type="match status" value="1"/>
</dbReference>
<evidence type="ECO:0000256" key="9">
    <source>
        <dbReference type="ARBA" id="ARBA00022984"/>
    </source>
</evidence>
<dbReference type="PROSITE" id="PS50975">
    <property type="entry name" value="ATP_GRASP"/>
    <property type="match status" value="1"/>
</dbReference>
<dbReference type="SUPFAM" id="SSF56059">
    <property type="entry name" value="Glutathione synthetase ATP-binding domain-like"/>
    <property type="match status" value="1"/>
</dbReference>
<dbReference type="HAMAP" id="MF_00047">
    <property type="entry name" value="Dala_Dala_lig"/>
    <property type="match status" value="1"/>
</dbReference>
<dbReference type="EC" id="6.3.2.4" evidence="12"/>
<protein>
    <recommendedName>
        <fullName evidence="12">D-alanine--D-alanine ligase</fullName>
        <ecNumber evidence="12">6.3.2.4</ecNumber>
    </recommendedName>
    <alternativeName>
        <fullName evidence="12">D-Ala-D-Ala ligase</fullName>
    </alternativeName>
    <alternativeName>
        <fullName evidence="12">D-alanylalanine synthetase</fullName>
    </alternativeName>
</protein>
<comment type="cofactor">
    <cofactor evidence="1">
        <name>Mn(2+)</name>
        <dbReference type="ChEBI" id="CHEBI:29035"/>
    </cofactor>
</comment>
<evidence type="ECO:0000256" key="11">
    <source>
        <dbReference type="ARBA" id="ARBA00023316"/>
    </source>
</evidence>
<feature type="binding site" evidence="15">
    <location>
        <position position="321"/>
    </location>
    <ligand>
        <name>Mg(2+)</name>
        <dbReference type="ChEBI" id="CHEBI:18420"/>
        <label>1</label>
    </ligand>
</feature>
<evidence type="ECO:0000256" key="14">
    <source>
        <dbReference type="PIRSR" id="PIRSR039102-2"/>
    </source>
</evidence>
<dbReference type="SUPFAM" id="SSF52440">
    <property type="entry name" value="PreATP-grasp domain"/>
    <property type="match status" value="1"/>
</dbReference>
<dbReference type="Proteomes" id="UP000482960">
    <property type="component" value="Unassembled WGS sequence"/>
</dbReference>
<dbReference type="NCBIfam" id="NF002528">
    <property type="entry name" value="PRK01966.1-4"/>
    <property type="match status" value="1"/>
</dbReference>
<keyword evidence="5 14" id="KW-0547">Nucleotide-binding</keyword>
<comment type="catalytic activity">
    <reaction evidence="12">
        <text>2 D-alanine + ATP = D-alanyl-D-alanine + ADP + phosphate + H(+)</text>
        <dbReference type="Rhea" id="RHEA:11224"/>
        <dbReference type="ChEBI" id="CHEBI:15378"/>
        <dbReference type="ChEBI" id="CHEBI:30616"/>
        <dbReference type="ChEBI" id="CHEBI:43474"/>
        <dbReference type="ChEBI" id="CHEBI:57416"/>
        <dbReference type="ChEBI" id="CHEBI:57822"/>
        <dbReference type="ChEBI" id="CHEBI:456216"/>
        <dbReference type="EC" id="6.3.2.4"/>
    </reaction>
</comment>
<keyword evidence="3 12" id="KW-0436">Ligase</keyword>
<comment type="pathway">
    <text evidence="12">Cell wall biogenesis; peptidoglycan biosynthesis.</text>
</comment>
<evidence type="ECO:0000256" key="6">
    <source>
        <dbReference type="ARBA" id="ARBA00022840"/>
    </source>
</evidence>
<dbReference type="PIRSF" id="PIRSF039102">
    <property type="entry name" value="Ddl/VanB"/>
    <property type="match status" value="1"/>
</dbReference>
<sequence>MTGDSKTRVAVLFGGRSAEHGVSCASAASIVRHLSRERYEVTPVRIGTDGVWTIGRDHPAPADVDAVKLLDMTRDPAGPRPTALESMWSALSRLRDEVDIAFPALHGGHGEDGTIQSTLELFGIPYVGSGVLACGIGMDKELTKKLLADAGLLVADSVVLHGTDYDDVSAQDRDRLGLPVFVKPAREGSSVGVSRVDDWASLDEAITTARSTGMSKVLVEAAVRGREVDVGVLEYPDGQVVAGPPLEIRVPDRHSFFDFDAKYQGETVFDIPADLPAAVTAALQAQAVEAFRILGCSGLLRVDFFLPTVEGTEDPVPVVNEVNTMPGFTAMSQYPRMWSAAGLEYPALLDVLIDTALARRSGRTAREPAATR</sequence>
<keyword evidence="10 15" id="KW-0464">Manganese</keyword>
<keyword evidence="8 12" id="KW-0133">Cell shape</keyword>
<feature type="binding site" evidence="15">
    <location>
        <position position="321"/>
    </location>
    <ligand>
        <name>Mg(2+)</name>
        <dbReference type="ChEBI" id="CHEBI:18420"/>
        <label>2</label>
    </ligand>
</feature>
<dbReference type="GO" id="GO:0071555">
    <property type="term" value="P:cell wall organization"/>
    <property type="evidence" value="ECO:0007669"/>
    <property type="project" value="UniProtKB-KW"/>
</dbReference>
<dbReference type="GO" id="GO:0008716">
    <property type="term" value="F:D-alanine-D-alanine ligase activity"/>
    <property type="evidence" value="ECO:0007669"/>
    <property type="project" value="UniProtKB-UniRule"/>
</dbReference>
<comment type="function">
    <text evidence="12">Cell wall formation.</text>
</comment>
<evidence type="ECO:0000256" key="5">
    <source>
        <dbReference type="ARBA" id="ARBA00022741"/>
    </source>
</evidence>
<feature type="binding site" evidence="15">
    <location>
        <position position="323"/>
    </location>
    <ligand>
        <name>Mg(2+)</name>
        <dbReference type="ChEBI" id="CHEBI:18420"/>
        <label>2</label>
    </ligand>
</feature>
<dbReference type="UniPathway" id="UPA00219"/>
<evidence type="ECO:0000256" key="1">
    <source>
        <dbReference type="ARBA" id="ARBA00001936"/>
    </source>
</evidence>
<evidence type="ECO:0000256" key="2">
    <source>
        <dbReference type="ARBA" id="ARBA00010871"/>
    </source>
</evidence>
<dbReference type="NCBIfam" id="TIGR01205">
    <property type="entry name" value="D_ala_D_alaTIGR"/>
    <property type="match status" value="1"/>
</dbReference>
<feature type="active site" evidence="13">
    <location>
        <position position="189"/>
    </location>
</feature>
<dbReference type="PANTHER" id="PTHR23132:SF25">
    <property type="entry name" value="D-ALANINE--D-ALANINE LIGASE A"/>
    <property type="match status" value="1"/>
</dbReference>
<gene>
    <name evidence="18" type="primary">ddlA_2</name>
    <name evidence="12" type="synonym">ddl</name>
    <name evidence="18" type="ORF">Prum_094590</name>
</gene>
<keyword evidence="4 15" id="KW-0479">Metal-binding</keyword>
<feature type="binding site" evidence="14">
    <location>
        <begin position="220"/>
        <end position="227"/>
    </location>
    <ligand>
        <name>ATP</name>
        <dbReference type="ChEBI" id="CHEBI:30616"/>
    </ligand>
</feature>
<keyword evidence="12" id="KW-0963">Cytoplasm</keyword>
<evidence type="ECO:0000256" key="3">
    <source>
        <dbReference type="ARBA" id="ARBA00022598"/>
    </source>
</evidence>
<keyword evidence="6 16" id="KW-0067">ATP-binding</keyword>
<dbReference type="InterPro" id="IPR011095">
    <property type="entry name" value="Dala_Dala_lig_C"/>
</dbReference>
<dbReference type="RefSeq" id="WP_218577869.1">
    <property type="nucleotide sequence ID" value="NZ_BAABJB010000019.1"/>
</dbReference>
<keyword evidence="11 12" id="KW-0961">Cell wall biogenesis/degradation</keyword>
<evidence type="ECO:0000313" key="19">
    <source>
        <dbReference type="Proteomes" id="UP000482960"/>
    </source>
</evidence>
<feature type="domain" description="ATP-grasp" evidence="17">
    <location>
        <begin position="144"/>
        <end position="354"/>
    </location>
</feature>
<dbReference type="Gene3D" id="3.30.470.20">
    <property type="entry name" value="ATP-grasp fold, B domain"/>
    <property type="match status" value="1"/>
</dbReference>
<comment type="caution">
    <text evidence="18">The sequence shown here is derived from an EMBL/GenBank/DDBJ whole genome shotgun (WGS) entry which is preliminary data.</text>
</comment>
<feature type="binding site" evidence="14">
    <location>
        <begin position="181"/>
        <end position="183"/>
    </location>
    <ligand>
        <name>ATP</name>
        <dbReference type="ChEBI" id="CHEBI:30616"/>
    </ligand>
</feature>
<feature type="active site" evidence="13">
    <location>
        <position position="19"/>
    </location>
</feature>
<evidence type="ECO:0000313" key="18">
    <source>
        <dbReference type="EMBL" id="GFJ95817.1"/>
    </source>
</evidence>
<accession>A0A6V8LP02</accession>
<name>A0A6V8LP02_9ACTN</name>
<feature type="active site" evidence="13">
    <location>
        <position position="332"/>
    </location>
</feature>
<dbReference type="GO" id="GO:0009252">
    <property type="term" value="P:peptidoglycan biosynthetic process"/>
    <property type="evidence" value="ECO:0007669"/>
    <property type="project" value="UniProtKB-UniRule"/>
</dbReference>
<dbReference type="GO" id="GO:0046872">
    <property type="term" value="F:metal ion binding"/>
    <property type="evidence" value="ECO:0007669"/>
    <property type="project" value="UniProtKB-KW"/>
</dbReference>
<dbReference type="AlphaFoldDB" id="A0A6V8LP02"/>